<dbReference type="AlphaFoldDB" id="A0A135LVQ4"/>
<protein>
    <submittedName>
        <fullName evidence="2">Uncharacterized protein</fullName>
    </submittedName>
</protein>
<feature type="compositionally biased region" description="Basic and acidic residues" evidence="1">
    <location>
        <begin position="20"/>
        <end position="31"/>
    </location>
</feature>
<dbReference type="OrthoDB" id="6077919at2759"/>
<accession>A0A135LVQ4</accession>
<organism evidence="2 3">
    <name type="scientific">Penicillium patulum</name>
    <name type="common">Penicillium griseofulvum</name>
    <dbReference type="NCBI Taxonomy" id="5078"/>
    <lineage>
        <taxon>Eukaryota</taxon>
        <taxon>Fungi</taxon>
        <taxon>Dikarya</taxon>
        <taxon>Ascomycota</taxon>
        <taxon>Pezizomycotina</taxon>
        <taxon>Eurotiomycetes</taxon>
        <taxon>Eurotiomycetidae</taxon>
        <taxon>Eurotiales</taxon>
        <taxon>Aspergillaceae</taxon>
        <taxon>Penicillium</taxon>
    </lineage>
</organism>
<evidence type="ECO:0000313" key="2">
    <source>
        <dbReference type="EMBL" id="KXG53054.1"/>
    </source>
</evidence>
<gene>
    <name evidence="2" type="ORF">PGRI_001040</name>
</gene>
<evidence type="ECO:0000313" key="3">
    <source>
        <dbReference type="Proteomes" id="UP000070168"/>
    </source>
</evidence>
<evidence type="ECO:0000256" key="1">
    <source>
        <dbReference type="SAM" id="MobiDB-lite"/>
    </source>
</evidence>
<feature type="compositionally biased region" description="Acidic residues" evidence="1">
    <location>
        <begin position="32"/>
        <end position="63"/>
    </location>
</feature>
<dbReference type="EMBL" id="LHQR01000014">
    <property type="protein sequence ID" value="KXG53054.1"/>
    <property type="molecule type" value="Genomic_DNA"/>
</dbReference>
<comment type="caution">
    <text evidence="2">The sequence shown here is derived from an EMBL/GenBank/DDBJ whole genome shotgun (WGS) entry which is preliminary data.</text>
</comment>
<proteinExistence type="predicted"/>
<keyword evidence="3" id="KW-1185">Reference proteome</keyword>
<feature type="region of interest" description="Disordered" evidence="1">
    <location>
        <begin position="192"/>
        <end position="214"/>
    </location>
</feature>
<dbReference type="STRING" id="5078.A0A135LVQ4"/>
<feature type="region of interest" description="Disordered" evidence="1">
    <location>
        <begin position="1"/>
        <end position="63"/>
    </location>
</feature>
<dbReference type="Proteomes" id="UP000070168">
    <property type="component" value="Unassembled WGS sequence"/>
</dbReference>
<dbReference type="GeneID" id="63703117"/>
<name>A0A135LVQ4_PENPA</name>
<sequence length="214" mass="23331">MDEHVSKPKWVSSLSDENVETEKEPLSKPEEPIDEDLDEPDEDLDEPDEVANAEEDEIEDEEPITESAAAWLGRPPKEQNALRKLARAARLHHLGLKCIGPGRVVEGLVLGAQVCPSSTIISFETGVFYKDGPTNHVGLRSRCVPCNGRFKFNEFLGSFSLKAADGDTACGHGSSERVENSARSSVLQAMAPDDRIDGKHHQGIGQSDPGFQVD</sequence>
<reference evidence="2 3" key="1">
    <citation type="journal article" date="2016" name="BMC Genomics">
        <title>Genome sequencing and secondary metabolism of the postharvest pathogen Penicillium griseofulvum.</title>
        <authorList>
            <person name="Banani H."/>
            <person name="Marcet-Houben M."/>
            <person name="Ballester A.R."/>
            <person name="Abbruscato P."/>
            <person name="Gonzalez-Candelas L."/>
            <person name="Gabaldon T."/>
            <person name="Spadaro D."/>
        </authorList>
    </citation>
    <scope>NUCLEOTIDE SEQUENCE [LARGE SCALE GENOMIC DNA]</scope>
    <source>
        <strain evidence="2 3">PG3</strain>
    </source>
</reference>
<dbReference type="RefSeq" id="XP_040651589.1">
    <property type="nucleotide sequence ID" value="XM_040787817.1"/>
</dbReference>